<sequence>MRREIQWREVSTCSLLDA</sequence>
<name>A0A0A9B5C7_ARUDO</name>
<proteinExistence type="predicted"/>
<dbReference type="AlphaFoldDB" id="A0A0A9B5C7"/>
<protein>
    <submittedName>
        <fullName evidence="1">Uncharacterized protein</fullName>
    </submittedName>
</protein>
<reference evidence="1" key="1">
    <citation type="submission" date="2014-09" db="EMBL/GenBank/DDBJ databases">
        <authorList>
            <person name="Magalhaes I.L.F."/>
            <person name="Oliveira U."/>
            <person name="Santos F.R."/>
            <person name="Vidigal T.H.D.A."/>
            <person name="Brescovit A.D."/>
            <person name="Santos A.J."/>
        </authorList>
    </citation>
    <scope>NUCLEOTIDE SEQUENCE</scope>
    <source>
        <tissue evidence="1">Shoot tissue taken approximately 20 cm above the soil surface</tissue>
    </source>
</reference>
<reference evidence="1" key="2">
    <citation type="journal article" date="2015" name="Data Brief">
        <title>Shoot transcriptome of the giant reed, Arundo donax.</title>
        <authorList>
            <person name="Barrero R.A."/>
            <person name="Guerrero F.D."/>
            <person name="Moolhuijzen P."/>
            <person name="Goolsby J.A."/>
            <person name="Tidwell J."/>
            <person name="Bellgard S.E."/>
            <person name="Bellgard M.I."/>
        </authorList>
    </citation>
    <scope>NUCLEOTIDE SEQUENCE</scope>
    <source>
        <tissue evidence="1">Shoot tissue taken approximately 20 cm above the soil surface</tissue>
    </source>
</reference>
<evidence type="ECO:0000313" key="1">
    <source>
        <dbReference type="EMBL" id="JAD58556.1"/>
    </source>
</evidence>
<accession>A0A0A9B5C7</accession>
<organism evidence="1">
    <name type="scientific">Arundo donax</name>
    <name type="common">Giant reed</name>
    <name type="synonym">Donax arundinaceus</name>
    <dbReference type="NCBI Taxonomy" id="35708"/>
    <lineage>
        <taxon>Eukaryota</taxon>
        <taxon>Viridiplantae</taxon>
        <taxon>Streptophyta</taxon>
        <taxon>Embryophyta</taxon>
        <taxon>Tracheophyta</taxon>
        <taxon>Spermatophyta</taxon>
        <taxon>Magnoliopsida</taxon>
        <taxon>Liliopsida</taxon>
        <taxon>Poales</taxon>
        <taxon>Poaceae</taxon>
        <taxon>PACMAD clade</taxon>
        <taxon>Arundinoideae</taxon>
        <taxon>Arundineae</taxon>
        <taxon>Arundo</taxon>
    </lineage>
</organism>
<dbReference type="EMBL" id="GBRH01239339">
    <property type="protein sequence ID" value="JAD58556.1"/>
    <property type="molecule type" value="Transcribed_RNA"/>
</dbReference>